<organism evidence="5">
    <name type="scientific">marine metagenome</name>
    <dbReference type="NCBI Taxonomy" id="408172"/>
    <lineage>
        <taxon>unclassified sequences</taxon>
        <taxon>metagenomes</taxon>
        <taxon>ecological metagenomes</taxon>
    </lineage>
</organism>
<dbReference type="EC" id="2.1.1.37" evidence="1"/>
<reference evidence="5" key="1">
    <citation type="submission" date="2018-05" db="EMBL/GenBank/DDBJ databases">
        <authorList>
            <person name="Lanie J.A."/>
            <person name="Ng W.-L."/>
            <person name="Kazmierczak K.M."/>
            <person name="Andrzejewski T.M."/>
            <person name="Davidsen T.M."/>
            <person name="Wayne K.J."/>
            <person name="Tettelin H."/>
            <person name="Glass J.I."/>
            <person name="Rusch D."/>
            <person name="Podicherti R."/>
            <person name="Tsui H.-C.T."/>
            <person name="Winkler M.E."/>
        </authorList>
    </citation>
    <scope>NUCLEOTIDE SEQUENCE</scope>
</reference>
<dbReference type="InterPro" id="IPR001525">
    <property type="entry name" value="C5_MeTfrase"/>
</dbReference>
<dbReference type="PANTHER" id="PTHR10629">
    <property type="entry name" value="CYTOSINE-SPECIFIC METHYLTRANSFERASE"/>
    <property type="match status" value="1"/>
</dbReference>
<gene>
    <name evidence="5" type="ORF">METZ01_LOCUS495480</name>
</gene>
<dbReference type="GO" id="GO:0044027">
    <property type="term" value="P:negative regulation of gene expression via chromosomal CpG island methylation"/>
    <property type="evidence" value="ECO:0007669"/>
    <property type="project" value="TreeGrafter"/>
</dbReference>
<dbReference type="InterPro" id="IPR018117">
    <property type="entry name" value="C5_DNA_meth_AS"/>
</dbReference>
<dbReference type="GO" id="GO:0003886">
    <property type="term" value="F:DNA (cytosine-5-)-methyltransferase activity"/>
    <property type="evidence" value="ECO:0007669"/>
    <property type="project" value="UniProtKB-EC"/>
</dbReference>
<evidence type="ECO:0000256" key="3">
    <source>
        <dbReference type="ARBA" id="ARBA00022679"/>
    </source>
</evidence>
<feature type="non-terminal residue" evidence="5">
    <location>
        <position position="124"/>
    </location>
</feature>
<dbReference type="Gene3D" id="3.40.50.150">
    <property type="entry name" value="Vaccinia Virus protein VP39"/>
    <property type="match status" value="1"/>
</dbReference>
<dbReference type="PANTHER" id="PTHR10629:SF52">
    <property type="entry name" value="DNA (CYTOSINE-5)-METHYLTRANSFERASE 1"/>
    <property type="match status" value="1"/>
</dbReference>
<sequence>MKTKYTVGSLFAGIGGLCTAFEKAGCEIKWANEWDEKACLTYEHNFSTKLLEKDIYEITEPLKLGKVDIITSGFPCQAFSVAGYRQGFEDEKGRGNLFFETARFIDIIRPKAFLLENVRNLASH</sequence>
<dbReference type="PROSITE" id="PS51679">
    <property type="entry name" value="SAM_MT_C5"/>
    <property type="match status" value="1"/>
</dbReference>
<evidence type="ECO:0000313" key="5">
    <source>
        <dbReference type="EMBL" id="SVE42626.1"/>
    </source>
</evidence>
<dbReference type="SUPFAM" id="SSF53335">
    <property type="entry name" value="S-adenosyl-L-methionine-dependent methyltransferases"/>
    <property type="match status" value="1"/>
</dbReference>
<proteinExistence type="predicted"/>
<dbReference type="InterPro" id="IPR029063">
    <property type="entry name" value="SAM-dependent_MTases_sf"/>
</dbReference>
<name>A0A383DDP6_9ZZZZ</name>
<dbReference type="GO" id="GO:0005634">
    <property type="term" value="C:nucleus"/>
    <property type="evidence" value="ECO:0007669"/>
    <property type="project" value="TreeGrafter"/>
</dbReference>
<dbReference type="AlphaFoldDB" id="A0A383DDP6"/>
<evidence type="ECO:0000256" key="2">
    <source>
        <dbReference type="ARBA" id="ARBA00022603"/>
    </source>
</evidence>
<dbReference type="Pfam" id="PF00145">
    <property type="entry name" value="DNA_methylase"/>
    <property type="match status" value="1"/>
</dbReference>
<evidence type="ECO:0000256" key="1">
    <source>
        <dbReference type="ARBA" id="ARBA00011975"/>
    </source>
</evidence>
<keyword evidence="2" id="KW-0489">Methyltransferase</keyword>
<dbReference type="InterPro" id="IPR050390">
    <property type="entry name" value="C5-Methyltransferase"/>
</dbReference>
<dbReference type="PROSITE" id="PS00094">
    <property type="entry name" value="C5_MTASE_1"/>
    <property type="match status" value="1"/>
</dbReference>
<evidence type="ECO:0000256" key="4">
    <source>
        <dbReference type="ARBA" id="ARBA00022691"/>
    </source>
</evidence>
<keyword evidence="3" id="KW-0808">Transferase</keyword>
<accession>A0A383DDP6</accession>
<dbReference type="GO" id="GO:0032259">
    <property type="term" value="P:methylation"/>
    <property type="evidence" value="ECO:0007669"/>
    <property type="project" value="UniProtKB-KW"/>
</dbReference>
<protein>
    <recommendedName>
        <fullName evidence="1">DNA (cytosine-5-)-methyltransferase</fullName>
        <ecNumber evidence="1">2.1.1.37</ecNumber>
    </recommendedName>
</protein>
<dbReference type="GO" id="GO:0003677">
    <property type="term" value="F:DNA binding"/>
    <property type="evidence" value="ECO:0007669"/>
    <property type="project" value="TreeGrafter"/>
</dbReference>
<dbReference type="PRINTS" id="PR00105">
    <property type="entry name" value="C5METTRFRASE"/>
</dbReference>
<dbReference type="EMBL" id="UINC01216475">
    <property type="protein sequence ID" value="SVE42626.1"/>
    <property type="molecule type" value="Genomic_DNA"/>
</dbReference>
<dbReference type="NCBIfam" id="TIGR00675">
    <property type="entry name" value="dcm"/>
    <property type="match status" value="1"/>
</dbReference>
<keyword evidence="4" id="KW-0949">S-adenosyl-L-methionine</keyword>